<keyword evidence="3 5" id="KW-1133">Transmembrane helix</keyword>
<dbReference type="PANTHER" id="PTHR37422:SF13">
    <property type="entry name" value="LIPOPOLYSACCHARIDE BIOSYNTHESIS PROTEIN PA4999-RELATED"/>
    <property type="match status" value="1"/>
</dbReference>
<name>A0A5P8W8C0_9NOSO</name>
<keyword evidence="7" id="KW-0436">Ligase</keyword>
<evidence type="ECO:0000256" key="4">
    <source>
        <dbReference type="ARBA" id="ARBA00023136"/>
    </source>
</evidence>
<proteinExistence type="predicted"/>
<feature type="transmembrane region" description="Helical" evidence="5">
    <location>
        <begin position="226"/>
        <end position="244"/>
    </location>
</feature>
<feature type="transmembrane region" description="Helical" evidence="5">
    <location>
        <begin position="56"/>
        <end position="74"/>
    </location>
</feature>
<dbReference type="PANTHER" id="PTHR37422">
    <property type="entry name" value="TEICHURONIC ACID BIOSYNTHESIS PROTEIN TUAE"/>
    <property type="match status" value="1"/>
</dbReference>
<sequence length="419" mass="48210">MINIFFLLILFASLLGRIKFPGINIGIHYLLLPAFSFGVISLSLKSIPEVVKKHKVILISISLMYLWMWLSSLMSQFPTIAITYSLKYSTYYILFFAFLVLTFKSINLTFYYRCILYLLEIIAVLGFLEVLLPNQWIFKLLKFPSFYPEIGSIMQNPNQFGVIVAIGLCLSLILEKQNKISKIELYVSELIFIISLALSTSGNGWLTFMIGMFLLLIYKIISFREMIYLTSFLFLCIVTIPVSTQRIGLANSKIFPLINIFSENSNLVNPNKKTLITIIKTGFSRFEMWQVAVNETIKRPLSGIGIGVFPEQIGVKVWGHKGYHAHNIFLNVLAEQGIPGFLLFTNFLVKIIFKIKYINSLVTVPIIMFLASQMPDFFAEDYTFTTIEFYFIAAAINYRQDFVMQLKPEIIEDFQRSYD</sequence>
<comment type="subcellular location">
    <subcellularLocation>
        <location evidence="1">Membrane</location>
        <topology evidence="1">Multi-pass membrane protein</topology>
    </subcellularLocation>
</comment>
<evidence type="ECO:0000313" key="7">
    <source>
        <dbReference type="EMBL" id="QFS48436.1"/>
    </source>
</evidence>
<dbReference type="InterPro" id="IPR051533">
    <property type="entry name" value="WaaL-like"/>
</dbReference>
<evidence type="ECO:0000259" key="6">
    <source>
        <dbReference type="Pfam" id="PF04932"/>
    </source>
</evidence>
<keyword evidence="2 5" id="KW-0812">Transmembrane</keyword>
<evidence type="ECO:0000313" key="8">
    <source>
        <dbReference type="Proteomes" id="UP000326678"/>
    </source>
</evidence>
<dbReference type="Pfam" id="PF04932">
    <property type="entry name" value="Wzy_C"/>
    <property type="match status" value="1"/>
</dbReference>
<feature type="transmembrane region" description="Helical" evidence="5">
    <location>
        <begin position="187"/>
        <end position="220"/>
    </location>
</feature>
<accession>A0A5P8W8C0</accession>
<feature type="transmembrane region" description="Helical" evidence="5">
    <location>
        <begin position="26"/>
        <end position="44"/>
    </location>
</feature>
<protein>
    <submittedName>
        <fullName evidence="7">O-antigen ligase domain-containing protein</fullName>
    </submittedName>
</protein>
<feature type="domain" description="O-antigen ligase-related" evidence="6">
    <location>
        <begin position="190"/>
        <end position="344"/>
    </location>
</feature>
<dbReference type="GO" id="GO:0016020">
    <property type="term" value="C:membrane"/>
    <property type="evidence" value="ECO:0007669"/>
    <property type="project" value="UniProtKB-SubCell"/>
</dbReference>
<dbReference type="AlphaFoldDB" id="A0A5P8W8C0"/>
<dbReference type="GO" id="GO:0016874">
    <property type="term" value="F:ligase activity"/>
    <property type="evidence" value="ECO:0007669"/>
    <property type="project" value="UniProtKB-KW"/>
</dbReference>
<evidence type="ECO:0000256" key="1">
    <source>
        <dbReference type="ARBA" id="ARBA00004141"/>
    </source>
</evidence>
<feature type="transmembrane region" description="Helical" evidence="5">
    <location>
        <begin position="115"/>
        <end position="138"/>
    </location>
</feature>
<dbReference type="RefSeq" id="WP_152590208.1">
    <property type="nucleotide sequence ID" value="NZ_CP045226.1"/>
</dbReference>
<reference evidence="7 8" key="1">
    <citation type="submission" date="2019-10" db="EMBL/GenBank/DDBJ databases">
        <title>Genomic and transcriptomic insights into the perfect genentic adaptation of a filamentous nitrogen-fixing cyanobacterium to rice fields.</title>
        <authorList>
            <person name="Chen Z."/>
        </authorList>
    </citation>
    <scope>NUCLEOTIDE SEQUENCE [LARGE SCALE GENOMIC DNA]</scope>
    <source>
        <strain evidence="7">CCNUC1</strain>
    </source>
</reference>
<keyword evidence="8" id="KW-1185">Reference proteome</keyword>
<evidence type="ECO:0000256" key="5">
    <source>
        <dbReference type="SAM" id="Phobius"/>
    </source>
</evidence>
<dbReference type="Proteomes" id="UP000326678">
    <property type="component" value="Chromosome Gxm1"/>
</dbReference>
<feature type="transmembrane region" description="Helical" evidence="5">
    <location>
        <begin position="357"/>
        <end position="375"/>
    </location>
</feature>
<organism evidence="7 8">
    <name type="scientific">Nostoc sphaeroides CCNUC1</name>
    <dbReference type="NCBI Taxonomy" id="2653204"/>
    <lineage>
        <taxon>Bacteria</taxon>
        <taxon>Bacillati</taxon>
        <taxon>Cyanobacteriota</taxon>
        <taxon>Cyanophyceae</taxon>
        <taxon>Nostocales</taxon>
        <taxon>Nostocaceae</taxon>
        <taxon>Nostoc</taxon>
    </lineage>
</organism>
<gene>
    <name evidence="7" type="ORF">GXM_05930</name>
</gene>
<feature type="transmembrane region" description="Helical" evidence="5">
    <location>
        <begin position="158"/>
        <end position="175"/>
    </location>
</feature>
<feature type="transmembrane region" description="Helical" evidence="5">
    <location>
        <begin position="86"/>
        <end position="103"/>
    </location>
</feature>
<dbReference type="InterPro" id="IPR007016">
    <property type="entry name" value="O-antigen_ligase-rel_domated"/>
</dbReference>
<dbReference type="KEGG" id="nsh:GXM_05930"/>
<dbReference type="EMBL" id="CP045226">
    <property type="protein sequence ID" value="QFS48436.1"/>
    <property type="molecule type" value="Genomic_DNA"/>
</dbReference>
<keyword evidence="4 5" id="KW-0472">Membrane</keyword>
<evidence type="ECO:0000256" key="3">
    <source>
        <dbReference type="ARBA" id="ARBA00022989"/>
    </source>
</evidence>
<evidence type="ECO:0000256" key="2">
    <source>
        <dbReference type="ARBA" id="ARBA00022692"/>
    </source>
</evidence>